<evidence type="ECO:0000256" key="16">
    <source>
        <dbReference type="SAM" id="MobiDB-lite"/>
    </source>
</evidence>
<proteinExistence type="inferred from homology"/>
<evidence type="ECO:0000256" key="2">
    <source>
        <dbReference type="ARBA" id="ARBA00004123"/>
    </source>
</evidence>
<protein>
    <recommendedName>
        <fullName evidence="5 15">Non-structural maintenance of chromosomes element 1 homolog</fullName>
        <ecNumber evidence="4 15">2.3.2.27</ecNumber>
    </recommendedName>
</protein>
<keyword evidence="11 15" id="KW-0862">Zinc</keyword>
<evidence type="ECO:0000256" key="7">
    <source>
        <dbReference type="ARBA" id="ARBA00022723"/>
    </source>
</evidence>
<keyword evidence="13 15" id="KW-0234">DNA repair</keyword>
<dbReference type="InterPro" id="IPR014857">
    <property type="entry name" value="Nse1_RING_C4HC3-type"/>
</dbReference>
<reference evidence="19" key="1">
    <citation type="journal article" date="2014" name="Proc. Natl. Acad. Sci. U.S.A.">
        <title>Extensive sampling of basidiomycete genomes demonstrates inadequacy of the white-rot/brown-rot paradigm for wood decay fungi.</title>
        <authorList>
            <person name="Riley R."/>
            <person name="Salamov A.A."/>
            <person name="Brown D.W."/>
            <person name="Nagy L.G."/>
            <person name="Floudas D."/>
            <person name="Held B.W."/>
            <person name="Levasseur A."/>
            <person name="Lombard V."/>
            <person name="Morin E."/>
            <person name="Otillar R."/>
            <person name="Lindquist E.A."/>
            <person name="Sun H."/>
            <person name="LaButti K.M."/>
            <person name="Schmutz J."/>
            <person name="Jabbour D."/>
            <person name="Luo H."/>
            <person name="Baker S.E."/>
            <person name="Pisabarro A.G."/>
            <person name="Walton J.D."/>
            <person name="Blanchette R.A."/>
            <person name="Henrissat B."/>
            <person name="Martin F."/>
            <person name="Cullen D."/>
            <person name="Hibbett D.S."/>
            <person name="Grigoriev I.V."/>
        </authorList>
    </citation>
    <scope>NUCLEOTIDE SEQUENCE [LARGE SCALE GENOMIC DNA]</scope>
    <source>
        <strain evidence="19">CBS 339.88</strain>
    </source>
</reference>
<feature type="domain" description="Non-structural maintenance of chromosomes element 1 RING C4HC3-type" evidence="17">
    <location>
        <begin position="197"/>
        <end position="231"/>
    </location>
</feature>
<dbReference type="Pfam" id="PF08746">
    <property type="entry name" value="zf-RING-like"/>
    <property type="match status" value="1"/>
</dbReference>
<dbReference type="PANTHER" id="PTHR20973:SF0">
    <property type="entry name" value="NON-STRUCTURAL MAINTENANCE OF CHROMOSOMES ELEMENT 1 HOMOLOG"/>
    <property type="match status" value="1"/>
</dbReference>
<keyword evidence="14 15" id="KW-0539">Nucleus</keyword>
<keyword evidence="7 15" id="KW-0479">Metal-binding</keyword>
<sequence>MVSPSDVDRLFLQAVLSRGIMSSNLAKILWEKSVKAVNASDNTLNIRHSKDDGSWQEFVGKINKSLDKLDLEFRTLHDELSGREMYALVNRKGDEIAQMATDYTPVEITFFKAILEQIMLAPNESYSVSSLAALRELNAAKLNMTKSQAEVVLASFVSKGWLLKSKLGRYSLSTRSLLELLPYLKSTYPDEIIECTVCMEGVACHTPNCKTRLHFHCFNNYRRRHSGCPSCNIDWPREAKDKPLMPVGEDAAREGDDRKRRTRAENSDEDSSDEGEQPSQTQDTPPKKGARRQTKKKVERDNSMEVDEDDDEGGNVQASQKQPTQTQGTQRTRRSTRR</sequence>
<gene>
    <name evidence="18" type="ORF">GALMADRAFT_60342</name>
</gene>
<evidence type="ECO:0000256" key="1">
    <source>
        <dbReference type="ARBA" id="ARBA00000900"/>
    </source>
</evidence>
<dbReference type="GO" id="GO:0061630">
    <property type="term" value="F:ubiquitin protein ligase activity"/>
    <property type="evidence" value="ECO:0007669"/>
    <property type="project" value="UniProtKB-EC"/>
</dbReference>
<evidence type="ECO:0000256" key="9">
    <source>
        <dbReference type="ARBA" id="ARBA00022771"/>
    </source>
</evidence>
<name>A0A067TGS7_GALM3</name>
<keyword evidence="12 15" id="KW-0233">DNA recombination</keyword>
<dbReference type="OrthoDB" id="185455at2759"/>
<feature type="compositionally biased region" description="Acidic residues" evidence="16">
    <location>
        <begin position="267"/>
        <end position="276"/>
    </location>
</feature>
<dbReference type="GO" id="GO:0030915">
    <property type="term" value="C:Smc5-Smc6 complex"/>
    <property type="evidence" value="ECO:0007669"/>
    <property type="project" value="UniProtKB-UniRule"/>
</dbReference>
<keyword evidence="8 15" id="KW-0227">DNA damage</keyword>
<dbReference type="EC" id="2.3.2.27" evidence="4 15"/>
<evidence type="ECO:0000313" key="18">
    <source>
        <dbReference type="EMBL" id="KDR81537.1"/>
    </source>
</evidence>
<dbReference type="Gene3D" id="3.90.1150.220">
    <property type="match status" value="1"/>
</dbReference>
<dbReference type="Pfam" id="PF07574">
    <property type="entry name" value="SMC_Nse1"/>
    <property type="match status" value="1"/>
</dbReference>
<dbReference type="InterPro" id="IPR036388">
    <property type="entry name" value="WH-like_DNA-bd_sf"/>
</dbReference>
<dbReference type="AlphaFoldDB" id="A0A067TGS7"/>
<comment type="similarity">
    <text evidence="3 15">Belongs to the NSE1 family.</text>
</comment>
<evidence type="ECO:0000256" key="12">
    <source>
        <dbReference type="ARBA" id="ARBA00023172"/>
    </source>
</evidence>
<evidence type="ECO:0000256" key="5">
    <source>
        <dbReference type="ARBA" id="ARBA00019422"/>
    </source>
</evidence>
<feature type="compositionally biased region" description="Acidic residues" evidence="16">
    <location>
        <begin position="304"/>
        <end position="313"/>
    </location>
</feature>
<dbReference type="Proteomes" id="UP000027222">
    <property type="component" value="Unassembled WGS sequence"/>
</dbReference>
<evidence type="ECO:0000256" key="4">
    <source>
        <dbReference type="ARBA" id="ARBA00012483"/>
    </source>
</evidence>
<dbReference type="GO" id="GO:0005634">
    <property type="term" value="C:nucleus"/>
    <property type="evidence" value="ECO:0007669"/>
    <property type="project" value="UniProtKB-SubCell"/>
</dbReference>
<feature type="region of interest" description="Disordered" evidence="16">
    <location>
        <begin position="236"/>
        <end position="338"/>
    </location>
</feature>
<dbReference type="SUPFAM" id="SSF57850">
    <property type="entry name" value="RING/U-box"/>
    <property type="match status" value="1"/>
</dbReference>
<evidence type="ECO:0000259" key="17">
    <source>
        <dbReference type="Pfam" id="PF08746"/>
    </source>
</evidence>
<evidence type="ECO:0000313" key="19">
    <source>
        <dbReference type="Proteomes" id="UP000027222"/>
    </source>
</evidence>
<evidence type="ECO:0000256" key="13">
    <source>
        <dbReference type="ARBA" id="ARBA00023204"/>
    </source>
</evidence>
<dbReference type="GO" id="GO:0008270">
    <property type="term" value="F:zinc ion binding"/>
    <property type="evidence" value="ECO:0007669"/>
    <property type="project" value="UniProtKB-KW"/>
</dbReference>
<evidence type="ECO:0000256" key="6">
    <source>
        <dbReference type="ARBA" id="ARBA00022679"/>
    </source>
</evidence>
<keyword evidence="9 15" id="KW-0863">Zinc-finger</keyword>
<dbReference type="InterPro" id="IPR011513">
    <property type="entry name" value="Nse1"/>
</dbReference>
<feature type="compositionally biased region" description="Low complexity" evidence="16">
    <location>
        <begin position="320"/>
        <end position="330"/>
    </location>
</feature>
<accession>A0A067TGS7</accession>
<dbReference type="FunFam" id="1.10.10.10:FF:000270">
    <property type="entry name" value="Non-structural maintenance of chromosomes element 1 homolog"/>
    <property type="match status" value="1"/>
</dbReference>
<comment type="function">
    <text evidence="15">Acts in a DNA repair pathway for removal of UV-induced DNA damage that is distinct from classical nucleotide excision repair and in repair of ionizing radiation damage. Functions in homologous recombination repair of DNA double strand breaks and in recovery of stalled replication forks.</text>
</comment>
<comment type="subcellular location">
    <subcellularLocation>
        <location evidence="2 15">Nucleus</location>
    </subcellularLocation>
</comment>
<dbReference type="InterPro" id="IPR013083">
    <property type="entry name" value="Znf_RING/FYVE/PHD"/>
</dbReference>
<dbReference type="EMBL" id="KL142370">
    <property type="protein sequence ID" value="KDR81537.1"/>
    <property type="molecule type" value="Genomic_DNA"/>
</dbReference>
<keyword evidence="10 15" id="KW-0833">Ubl conjugation pathway</keyword>
<organism evidence="18 19">
    <name type="scientific">Galerina marginata (strain CBS 339.88)</name>
    <dbReference type="NCBI Taxonomy" id="685588"/>
    <lineage>
        <taxon>Eukaryota</taxon>
        <taxon>Fungi</taxon>
        <taxon>Dikarya</taxon>
        <taxon>Basidiomycota</taxon>
        <taxon>Agaricomycotina</taxon>
        <taxon>Agaricomycetes</taxon>
        <taxon>Agaricomycetidae</taxon>
        <taxon>Agaricales</taxon>
        <taxon>Agaricineae</taxon>
        <taxon>Strophariaceae</taxon>
        <taxon>Galerina</taxon>
    </lineage>
</organism>
<dbReference type="PANTHER" id="PTHR20973">
    <property type="entry name" value="NON-SMC ELEMENT 1-RELATED"/>
    <property type="match status" value="1"/>
</dbReference>
<evidence type="ECO:0000256" key="10">
    <source>
        <dbReference type="ARBA" id="ARBA00022786"/>
    </source>
</evidence>
<dbReference type="Gene3D" id="1.10.10.10">
    <property type="entry name" value="Winged helix-like DNA-binding domain superfamily/Winged helix DNA-binding domain"/>
    <property type="match status" value="1"/>
</dbReference>
<evidence type="ECO:0000256" key="8">
    <source>
        <dbReference type="ARBA" id="ARBA00022763"/>
    </source>
</evidence>
<dbReference type="HOGENOM" id="CLU_045153_1_0_1"/>
<keyword evidence="19" id="KW-1185">Reference proteome</keyword>
<comment type="catalytic activity">
    <reaction evidence="1 15">
        <text>S-ubiquitinyl-[E2 ubiquitin-conjugating enzyme]-L-cysteine + [acceptor protein]-L-lysine = [E2 ubiquitin-conjugating enzyme]-L-cysteine + N(6)-ubiquitinyl-[acceptor protein]-L-lysine.</text>
        <dbReference type="EC" id="2.3.2.27"/>
    </reaction>
</comment>
<evidence type="ECO:0000256" key="3">
    <source>
        <dbReference type="ARBA" id="ARBA00010258"/>
    </source>
</evidence>
<keyword evidence="6 15" id="KW-0808">Transferase</keyword>
<dbReference type="GO" id="GO:0000724">
    <property type="term" value="P:double-strand break repair via homologous recombination"/>
    <property type="evidence" value="ECO:0007669"/>
    <property type="project" value="TreeGrafter"/>
</dbReference>
<evidence type="ECO:0000256" key="15">
    <source>
        <dbReference type="RuleBase" id="RU368018"/>
    </source>
</evidence>
<dbReference type="STRING" id="685588.A0A067TGS7"/>
<feature type="compositionally biased region" description="Basic and acidic residues" evidence="16">
    <location>
        <begin position="250"/>
        <end position="266"/>
    </location>
</feature>
<evidence type="ECO:0000256" key="11">
    <source>
        <dbReference type="ARBA" id="ARBA00022833"/>
    </source>
</evidence>
<evidence type="ECO:0000256" key="14">
    <source>
        <dbReference type="ARBA" id="ARBA00023242"/>
    </source>
</evidence>
<dbReference type="Gene3D" id="3.30.40.10">
    <property type="entry name" value="Zinc/RING finger domain, C3HC4 (zinc finger)"/>
    <property type="match status" value="1"/>
</dbReference>
<comment type="subunit">
    <text evidence="15">Component of the Smc5-Smc6 complex.</text>
</comment>